<dbReference type="KEGG" id="hsc:HVS_08300"/>
<dbReference type="PANTHER" id="PTHR35276">
    <property type="entry name" value="S-ADENOSYL-L-METHIONINE-DEPENDENT METHYLTRANSFERASES SUPERFAMILY PROTEIN"/>
    <property type="match status" value="1"/>
</dbReference>
<dbReference type="EMBL" id="NEMB01000003">
    <property type="protein sequence ID" value="PQQ67479.1"/>
    <property type="molecule type" value="Genomic_DNA"/>
</dbReference>
<proteinExistence type="predicted"/>
<dbReference type="Proteomes" id="UP000233534">
    <property type="component" value="Chromosome"/>
</dbReference>
<gene>
    <name evidence="2" type="ORF">B9R14_12465</name>
    <name evidence="1" type="ORF">HVS_08300</name>
</gene>
<organism evidence="1 3">
    <name type="scientific">Acetivibrio saccincola</name>
    <dbReference type="NCBI Taxonomy" id="1677857"/>
    <lineage>
        <taxon>Bacteria</taxon>
        <taxon>Bacillati</taxon>
        <taxon>Bacillota</taxon>
        <taxon>Clostridia</taxon>
        <taxon>Eubacteriales</taxon>
        <taxon>Oscillospiraceae</taxon>
        <taxon>Acetivibrio</taxon>
    </lineage>
</organism>
<dbReference type="CDD" id="cd02440">
    <property type="entry name" value="AdoMet_MTases"/>
    <property type="match status" value="1"/>
</dbReference>
<accession>A0A2K9E5A6</accession>
<evidence type="ECO:0000313" key="2">
    <source>
        <dbReference type="EMBL" id="PQQ67479.1"/>
    </source>
</evidence>
<name>A0A2K9E5A6_9FIRM</name>
<dbReference type="EMBL" id="CP025197">
    <property type="protein sequence ID" value="AUG57568.1"/>
    <property type="molecule type" value="Genomic_DNA"/>
</dbReference>
<dbReference type="AlphaFoldDB" id="A0A2K9E5A6"/>
<keyword evidence="1" id="KW-0489">Methyltransferase</keyword>
<evidence type="ECO:0000313" key="4">
    <source>
        <dbReference type="Proteomes" id="UP000239720"/>
    </source>
</evidence>
<dbReference type="PANTHER" id="PTHR35276:SF1">
    <property type="entry name" value="TRNA (MNM(5)S(2)U34)-METHYLTRANSFERASE, CHLOROPLASTIC"/>
    <property type="match status" value="1"/>
</dbReference>
<keyword evidence="3" id="KW-1185">Reference proteome</keyword>
<keyword evidence="1" id="KW-0808">Transferase</keyword>
<reference evidence="2 4" key="2">
    <citation type="journal article" date="2018" name="Syst. Appl. Microbiol.">
        <title>Characterization and high-quality draft genome sequence of Herbivorax saccincola A7, an anaerobic, alkaliphilic, thermophilic, cellulolytic, and xylanolytic bacterium.</title>
        <authorList>
            <person name="Aikawa S."/>
            <person name="Baramee S."/>
            <person name="Sermsathanaswadi J."/>
            <person name="Thianheng P."/>
            <person name="Tachaapaikoon C."/>
            <person name="Shikata A."/>
            <person name="Waeonukul R."/>
            <person name="Pason P."/>
            <person name="Ratanakhanokchai K."/>
            <person name="Kosugi A."/>
        </authorList>
    </citation>
    <scope>NUCLEOTIDE SEQUENCE [LARGE SCALE GENOMIC DNA]</scope>
    <source>
        <strain evidence="2 4">A7</strain>
    </source>
</reference>
<dbReference type="InterPro" id="IPR029063">
    <property type="entry name" value="SAM-dependent_MTases_sf"/>
</dbReference>
<dbReference type="SUPFAM" id="SSF53335">
    <property type="entry name" value="S-adenosyl-L-methionine-dependent methyltransferases"/>
    <property type="match status" value="1"/>
</dbReference>
<dbReference type="OrthoDB" id="9792989at2"/>
<evidence type="ECO:0000313" key="1">
    <source>
        <dbReference type="EMBL" id="AUG57568.1"/>
    </source>
</evidence>
<sequence length="187" mass="20753">MKIIKNSLKQSHEYIKGYVNEGDIVVDATCGNGNDTVFLAQLVGERGRVFGFDIQDAAIENTAGKLEELKLSERVTLIKDGHENMGNYVNENIKAVMFNLGYLPGSDHSVSTKADTTISAIEKSMELLVTGGIITIVIYYGKDNGTEEKEKVLDFLKTVDQKKFAVMKTEFINQRNCPPILVCIEKL</sequence>
<dbReference type="RefSeq" id="WP_101301064.1">
    <property type="nucleotide sequence ID" value="NZ_CP025197.1"/>
</dbReference>
<dbReference type="Pfam" id="PF06962">
    <property type="entry name" value="rRNA_methylase"/>
    <property type="match status" value="1"/>
</dbReference>
<protein>
    <submittedName>
        <fullName evidence="2">16S rRNA (Cytosine(1402)-N(4))-methyltransferase</fullName>
    </submittedName>
    <submittedName>
        <fullName evidence="1">Cobalt-precorrin-6Y C(15)-methyltransferase</fullName>
    </submittedName>
</protein>
<reference evidence="1 3" key="1">
    <citation type="submission" date="2017-12" db="EMBL/GenBank/DDBJ databases">
        <title>Complete genome sequence of Herbivorax saccincola GGR1, a novel Cellulosome-producing hydrolytic bacterium in a thermophilic biogas plant, established by Illumina and Nanopore MinION sequencing.</title>
        <authorList>
            <person name="Pechtl A."/>
            <person name="Ruckert C."/>
            <person name="Koeck D.E."/>
            <person name="Maus I."/>
            <person name="Winkler A."/>
            <person name="Kalinowski J."/>
            <person name="Puhler A."/>
            <person name="Schwarz W.W."/>
            <person name="Zverlov V.V."/>
            <person name="Schluter A."/>
            <person name="Liebl W."/>
        </authorList>
    </citation>
    <scope>NUCLEOTIDE SEQUENCE [LARGE SCALE GENOMIC DNA]</scope>
    <source>
        <strain evidence="1">GGR1</strain>
        <strain evidence="3">SR1</strain>
    </source>
</reference>
<dbReference type="InterPro" id="IPR010719">
    <property type="entry name" value="MnmM_MeTrfase"/>
</dbReference>
<evidence type="ECO:0000313" key="3">
    <source>
        <dbReference type="Proteomes" id="UP000233534"/>
    </source>
</evidence>
<dbReference type="GO" id="GO:0032259">
    <property type="term" value="P:methylation"/>
    <property type="evidence" value="ECO:0007669"/>
    <property type="project" value="UniProtKB-KW"/>
</dbReference>
<dbReference type="GO" id="GO:0008168">
    <property type="term" value="F:methyltransferase activity"/>
    <property type="evidence" value="ECO:0007669"/>
    <property type="project" value="UniProtKB-KW"/>
</dbReference>
<dbReference type="Gene3D" id="3.40.50.150">
    <property type="entry name" value="Vaccinia Virus protein VP39"/>
    <property type="match status" value="1"/>
</dbReference>
<dbReference type="Proteomes" id="UP000239720">
    <property type="component" value="Unassembled WGS sequence"/>
</dbReference>